<proteinExistence type="predicted"/>
<dbReference type="Proteomes" id="UP000289166">
    <property type="component" value="Unassembled WGS sequence"/>
</dbReference>
<accession>A0A4Q0I2F1</accession>
<dbReference type="AlphaFoldDB" id="A0A4Q0I2F1"/>
<gene>
    <name evidence="1" type="ORF">EFD62_12500</name>
</gene>
<evidence type="ECO:0000313" key="2">
    <source>
        <dbReference type="Proteomes" id="UP000289166"/>
    </source>
</evidence>
<evidence type="ECO:0000313" key="1">
    <source>
        <dbReference type="EMBL" id="RXE58366.1"/>
    </source>
</evidence>
<reference evidence="2" key="1">
    <citation type="submission" date="2018-11" db="EMBL/GenBank/DDBJ databases">
        <title>Genome sequencing of a novel mesophilic and cellulolytic organism within the genus Hungateiclostridium.</title>
        <authorList>
            <person name="Rettenmaier R."/>
            <person name="Liebl W."/>
            <person name="Zverlov V."/>
        </authorList>
    </citation>
    <scope>NUCLEOTIDE SEQUENCE [LARGE SCALE GENOMIC DNA]</scope>
    <source>
        <strain evidence="2">N2K1</strain>
    </source>
</reference>
<keyword evidence="2" id="KW-1185">Reference proteome</keyword>
<organism evidence="1 2">
    <name type="scientific">Acetivibrio mesophilus</name>
    <dbReference type="NCBI Taxonomy" id="2487273"/>
    <lineage>
        <taxon>Bacteria</taxon>
        <taxon>Bacillati</taxon>
        <taxon>Bacillota</taxon>
        <taxon>Clostridia</taxon>
        <taxon>Eubacteriales</taxon>
        <taxon>Oscillospiraceae</taxon>
        <taxon>Acetivibrio</taxon>
    </lineage>
</organism>
<sequence>MDQHKLRLTHDEITLLKSVIEWVEKKSTNESNRILLGSIKDKINQKLQYNDDFSYLNGLSEQAKQFFFEFMDKYGINLYHSISSVLHQKKYRFFDEYFEYYYQKYKDKSPLLQDKINELQEMINHVSRRIGVTFDEKQ</sequence>
<dbReference type="RefSeq" id="WP_069196146.1">
    <property type="nucleotide sequence ID" value="NZ_RLII01000019.1"/>
</dbReference>
<name>A0A4Q0I2F1_9FIRM</name>
<comment type="caution">
    <text evidence="1">The sequence shown here is derived from an EMBL/GenBank/DDBJ whole genome shotgun (WGS) entry which is preliminary data.</text>
</comment>
<dbReference type="EMBL" id="RLII01000019">
    <property type="protein sequence ID" value="RXE58366.1"/>
    <property type="molecule type" value="Genomic_DNA"/>
</dbReference>
<protein>
    <submittedName>
        <fullName evidence="1">Uncharacterized protein</fullName>
    </submittedName>
</protein>